<keyword evidence="1" id="KW-0812">Transmembrane</keyword>
<name>A0A1W1VKF9_9FIRM</name>
<organism evidence="3 4">
    <name type="scientific">Thermanaeromonas toyohensis ToBE</name>
    <dbReference type="NCBI Taxonomy" id="698762"/>
    <lineage>
        <taxon>Bacteria</taxon>
        <taxon>Bacillati</taxon>
        <taxon>Bacillota</taxon>
        <taxon>Clostridia</taxon>
        <taxon>Neomoorellales</taxon>
        <taxon>Neomoorellaceae</taxon>
        <taxon>Thermanaeromonas</taxon>
    </lineage>
</organism>
<evidence type="ECO:0000313" key="4">
    <source>
        <dbReference type="Proteomes" id="UP000192569"/>
    </source>
</evidence>
<gene>
    <name evidence="3" type="ORF">SAMN00808754_0899</name>
</gene>
<sequence>MQKRSIGRIIFDGLLFLMSLYFYLLSGKFTYVATPGQLGPDFWPKLILILLMLLAVYDIIIGIYFKGGEGIESSSEEKAANKYPLLLAIGSILTIGYVYLVSFLGFPLTTFLYLIAFMYIGRYRKMRVIVASSFVTVIVLVLIFVKFVYVSLPLGEGVFADLTILLYRLLGIY</sequence>
<feature type="transmembrane region" description="Helical" evidence="1">
    <location>
        <begin position="128"/>
        <end position="149"/>
    </location>
</feature>
<keyword evidence="1" id="KW-1133">Transmembrane helix</keyword>
<dbReference type="OrthoDB" id="9154880at2"/>
<accession>A0A1W1VKF9</accession>
<dbReference type="Proteomes" id="UP000192569">
    <property type="component" value="Chromosome I"/>
</dbReference>
<evidence type="ECO:0000256" key="1">
    <source>
        <dbReference type="SAM" id="Phobius"/>
    </source>
</evidence>
<dbReference type="EMBL" id="LT838272">
    <property type="protein sequence ID" value="SMB93710.1"/>
    <property type="molecule type" value="Genomic_DNA"/>
</dbReference>
<keyword evidence="1" id="KW-0472">Membrane</keyword>
<feature type="domain" description="DUF1468" evidence="2">
    <location>
        <begin position="15"/>
        <end position="153"/>
    </location>
</feature>
<dbReference type="Pfam" id="PF07331">
    <property type="entry name" value="TctB"/>
    <property type="match status" value="1"/>
</dbReference>
<reference evidence="3 4" key="1">
    <citation type="submission" date="2017-04" db="EMBL/GenBank/DDBJ databases">
        <authorList>
            <person name="Afonso C.L."/>
            <person name="Miller P.J."/>
            <person name="Scott M.A."/>
            <person name="Spackman E."/>
            <person name="Goraichik I."/>
            <person name="Dimitrov K.M."/>
            <person name="Suarez D.L."/>
            <person name="Swayne D.E."/>
        </authorList>
    </citation>
    <scope>NUCLEOTIDE SEQUENCE [LARGE SCALE GENOMIC DNA]</scope>
    <source>
        <strain evidence="3 4">ToBE</strain>
    </source>
</reference>
<evidence type="ECO:0000259" key="2">
    <source>
        <dbReference type="Pfam" id="PF07331"/>
    </source>
</evidence>
<feature type="transmembrane region" description="Helical" evidence="1">
    <location>
        <begin position="46"/>
        <end position="65"/>
    </location>
</feature>
<dbReference type="AlphaFoldDB" id="A0A1W1VKF9"/>
<evidence type="ECO:0000313" key="3">
    <source>
        <dbReference type="EMBL" id="SMB93710.1"/>
    </source>
</evidence>
<keyword evidence="4" id="KW-1185">Reference proteome</keyword>
<dbReference type="RefSeq" id="WP_084664405.1">
    <property type="nucleotide sequence ID" value="NZ_LT838272.1"/>
</dbReference>
<dbReference type="InterPro" id="IPR009936">
    <property type="entry name" value="DUF1468"/>
</dbReference>
<dbReference type="STRING" id="698762.SAMN00808754_0899"/>
<protein>
    <submittedName>
        <fullName evidence="3">Tripartite tricarboxylate transporter TctB family protein</fullName>
    </submittedName>
</protein>
<feature type="transmembrane region" description="Helical" evidence="1">
    <location>
        <begin position="85"/>
        <end position="116"/>
    </location>
</feature>
<proteinExistence type="predicted"/>
<feature type="transmembrane region" description="Helical" evidence="1">
    <location>
        <begin position="6"/>
        <end position="25"/>
    </location>
</feature>